<dbReference type="InterPro" id="IPR008965">
    <property type="entry name" value="CBM2/CBM3_carb-bd_dom_sf"/>
</dbReference>
<keyword evidence="4" id="KW-1185">Reference proteome</keyword>
<evidence type="ECO:0000259" key="2">
    <source>
        <dbReference type="Pfam" id="PF00963"/>
    </source>
</evidence>
<accession>A0AA51YHG2</accession>
<evidence type="ECO:0000313" key="4">
    <source>
        <dbReference type="Proteomes" id="UP001183006"/>
    </source>
</evidence>
<name>A0AA51YHG2_9EURY</name>
<feature type="domain" description="Cohesin" evidence="2">
    <location>
        <begin position="47"/>
        <end position="168"/>
    </location>
</feature>
<feature type="compositionally biased region" description="Gly residues" evidence="1">
    <location>
        <begin position="187"/>
        <end position="196"/>
    </location>
</feature>
<dbReference type="InterPro" id="IPR002102">
    <property type="entry name" value="Cohesin_dom"/>
</dbReference>
<dbReference type="GO" id="GO:0030246">
    <property type="term" value="F:carbohydrate binding"/>
    <property type="evidence" value="ECO:0007669"/>
    <property type="project" value="InterPro"/>
</dbReference>
<dbReference type="GeneID" id="84229414"/>
<reference evidence="3" key="1">
    <citation type="submission" date="2023-08" db="EMBL/GenBank/DDBJ databases">
        <title>Methanolobus mangrovi sp. nov. and Methanolobus sediminis sp. nov, two novel methylotrophic methanogens isolated from mangrove sediments in China.</title>
        <authorList>
            <person name="Zhou J."/>
        </authorList>
    </citation>
    <scope>NUCLEOTIDE SEQUENCE</scope>
    <source>
        <strain evidence="3">FTZ2</strain>
    </source>
</reference>
<sequence length="422" mass="45877">MNRMKYSPDSYRKIMFLFFVLILIYACILTTSAESVVSISPSSQSIGANQEFDVYINIDPETPIAGAQLDILYDPDMLSVSSVNEGDFFKQDGTMSIFIGGTVDDSQGRVNGLFAVTLGKAEISTEGTFAHITFIASDTKGDCVIDISNVILSNSDGLSVPVTTHTAQVTINENTPSSPIDETTASSGGGGGGGGDTGEDANNIALKEVKKIYIIADTDIIYSFDENSNPISSINYRSLKNAGFITSTIEVLKDVSSTVSEKPEGLIYRNMNIWIGKAGYATGTNMDDMRISFVVLKNWITVNDVDPENIHLKRYHAGKWETLDTEIKGENEDFIIFEAKTPGFSPFAITAEAPSYIMEDEVLLNEESDSKITDQEEENSISIDNSVSGSTETSSAKLAQNSSLLFCTSMLIILFLRRGKLI</sequence>
<proteinExistence type="predicted"/>
<dbReference type="Gene3D" id="2.60.40.680">
    <property type="match status" value="1"/>
</dbReference>
<dbReference type="CDD" id="cd08547">
    <property type="entry name" value="Type_II_cohesin"/>
    <property type="match status" value="1"/>
</dbReference>
<evidence type="ECO:0000256" key="1">
    <source>
        <dbReference type="SAM" id="MobiDB-lite"/>
    </source>
</evidence>
<dbReference type="NCBIfam" id="TIGR04213">
    <property type="entry name" value="PGF_pre_PGF"/>
    <property type="match status" value="1"/>
</dbReference>
<protein>
    <submittedName>
        <fullName evidence="3">PGF-pre-PGF domain-containing protein</fullName>
    </submittedName>
</protein>
<dbReference type="SUPFAM" id="SSF49384">
    <property type="entry name" value="Carbohydrate-binding domain"/>
    <property type="match status" value="1"/>
</dbReference>
<dbReference type="GO" id="GO:0000272">
    <property type="term" value="P:polysaccharide catabolic process"/>
    <property type="evidence" value="ECO:0007669"/>
    <property type="project" value="InterPro"/>
</dbReference>
<evidence type="ECO:0000313" key="3">
    <source>
        <dbReference type="EMBL" id="WMW23131.1"/>
    </source>
</evidence>
<dbReference type="Proteomes" id="UP001183006">
    <property type="component" value="Chromosome"/>
</dbReference>
<gene>
    <name evidence="3" type="ORF">RE476_04695</name>
</gene>
<dbReference type="EMBL" id="CP133594">
    <property type="protein sequence ID" value="WMW23131.1"/>
    <property type="molecule type" value="Genomic_DNA"/>
</dbReference>
<feature type="region of interest" description="Disordered" evidence="1">
    <location>
        <begin position="172"/>
        <end position="199"/>
    </location>
</feature>
<dbReference type="RefSeq" id="WP_309309247.1">
    <property type="nucleotide sequence ID" value="NZ_CP133594.1"/>
</dbReference>
<dbReference type="PROSITE" id="PS51257">
    <property type="entry name" value="PROKAR_LIPOPROTEIN"/>
    <property type="match status" value="1"/>
</dbReference>
<organism evidence="3 4">
    <name type="scientific">Methanolobus mangrovi</name>
    <dbReference type="NCBI Taxonomy" id="3072977"/>
    <lineage>
        <taxon>Archaea</taxon>
        <taxon>Methanobacteriati</taxon>
        <taxon>Methanobacteriota</taxon>
        <taxon>Stenosarchaea group</taxon>
        <taxon>Methanomicrobia</taxon>
        <taxon>Methanosarcinales</taxon>
        <taxon>Methanosarcinaceae</taxon>
        <taxon>Methanolobus</taxon>
    </lineage>
</organism>
<dbReference type="InterPro" id="IPR026453">
    <property type="entry name" value="PGF_pre_PGF"/>
</dbReference>
<dbReference type="KEGG" id="mmav:RE476_04695"/>
<dbReference type="Pfam" id="PF00963">
    <property type="entry name" value="Cohesin"/>
    <property type="match status" value="1"/>
</dbReference>
<dbReference type="AlphaFoldDB" id="A0AA51YHG2"/>